<dbReference type="AlphaFoldDB" id="A0A9Q3PAG3"/>
<gene>
    <name evidence="1" type="ORF">O181_093790</name>
</gene>
<reference evidence="1" key="1">
    <citation type="submission" date="2021-03" db="EMBL/GenBank/DDBJ databases">
        <title>Draft genome sequence of rust myrtle Austropuccinia psidii MF-1, a brazilian biotype.</title>
        <authorList>
            <person name="Quecine M.C."/>
            <person name="Pachon D.M.R."/>
            <person name="Bonatelli M.L."/>
            <person name="Correr F.H."/>
            <person name="Franceschini L.M."/>
            <person name="Leite T.F."/>
            <person name="Margarido G.R.A."/>
            <person name="Almeida C.A."/>
            <person name="Ferrarezi J.A."/>
            <person name="Labate C.A."/>
        </authorList>
    </citation>
    <scope>NUCLEOTIDE SEQUENCE</scope>
    <source>
        <strain evidence="1">MF-1</strain>
    </source>
</reference>
<evidence type="ECO:0000313" key="1">
    <source>
        <dbReference type="EMBL" id="MBW0554075.1"/>
    </source>
</evidence>
<protein>
    <submittedName>
        <fullName evidence="1">Uncharacterized protein</fullName>
    </submittedName>
</protein>
<dbReference type="Proteomes" id="UP000765509">
    <property type="component" value="Unassembled WGS sequence"/>
</dbReference>
<comment type="caution">
    <text evidence="1">The sequence shown here is derived from an EMBL/GenBank/DDBJ whole genome shotgun (WGS) entry which is preliminary data.</text>
</comment>
<dbReference type="OrthoDB" id="2952577at2759"/>
<sequence>MIISAILSSRYNIPHKASCILPSTLNLLLKSSITCSGGHSTAAFHIPQYLSTICEHLHLEPLIESYIFCPQFFFLNGLTKSVTADQPHFQHHNEPNEHDPPCTQSLGKSVHLLEPRTQNTTKIRKYLSPQNISFINHSKIGFPAFSRRLALWKFCIDINNPKTLKVPPNVTSGMDQSGDTSLAPEISMNPHSCPFPVHWPS</sequence>
<name>A0A9Q3PAG3_9BASI</name>
<organism evidence="1 2">
    <name type="scientific">Austropuccinia psidii MF-1</name>
    <dbReference type="NCBI Taxonomy" id="1389203"/>
    <lineage>
        <taxon>Eukaryota</taxon>
        <taxon>Fungi</taxon>
        <taxon>Dikarya</taxon>
        <taxon>Basidiomycota</taxon>
        <taxon>Pucciniomycotina</taxon>
        <taxon>Pucciniomycetes</taxon>
        <taxon>Pucciniales</taxon>
        <taxon>Sphaerophragmiaceae</taxon>
        <taxon>Austropuccinia</taxon>
    </lineage>
</organism>
<evidence type="ECO:0000313" key="2">
    <source>
        <dbReference type="Proteomes" id="UP000765509"/>
    </source>
</evidence>
<proteinExistence type="predicted"/>
<keyword evidence="2" id="KW-1185">Reference proteome</keyword>
<dbReference type="EMBL" id="AVOT02060634">
    <property type="protein sequence ID" value="MBW0554075.1"/>
    <property type="molecule type" value="Genomic_DNA"/>
</dbReference>
<accession>A0A9Q3PAG3</accession>